<evidence type="ECO:0000259" key="1">
    <source>
        <dbReference type="SMART" id="SM01034"/>
    </source>
</evidence>
<dbReference type="SMART" id="SM01034">
    <property type="entry name" value="BLUF"/>
    <property type="match status" value="1"/>
</dbReference>
<dbReference type="Ensembl" id="ENSVKKT00000019423.1">
    <property type="protein sequence ID" value="ENSVKKP00000018955.1"/>
    <property type="gene ID" value="ENSVKKG00000012893.1"/>
</dbReference>
<feature type="domain" description="BLUF" evidence="1">
    <location>
        <begin position="9"/>
        <end position="109"/>
    </location>
</feature>
<dbReference type="InterPro" id="IPR055308">
    <property type="entry name" value="TEX47-like"/>
</dbReference>
<reference evidence="2" key="2">
    <citation type="submission" date="2025-09" db="UniProtKB">
        <authorList>
            <consortium name="Ensembl"/>
        </authorList>
    </citation>
    <scope>IDENTIFICATION</scope>
</reference>
<reference evidence="2" key="1">
    <citation type="submission" date="2025-08" db="UniProtKB">
        <authorList>
            <consortium name="Ensembl"/>
        </authorList>
    </citation>
    <scope>IDENTIFICATION</scope>
</reference>
<evidence type="ECO:0000313" key="3">
    <source>
        <dbReference type="Proteomes" id="UP000694545"/>
    </source>
</evidence>
<organism evidence="2 3">
    <name type="scientific">Varanus komodoensis</name>
    <name type="common">Komodo dragon</name>
    <dbReference type="NCBI Taxonomy" id="61221"/>
    <lineage>
        <taxon>Eukaryota</taxon>
        <taxon>Metazoa</taxon>
        <taxon>Chordata</taxon>
        <taxon>Craniata</taxon>
        <taxon>Vertebrata</taxon>
        <taxon>Euteleostomi</taxon>
        <taxon>Lepidosauria</taxon>
        <taxon>Squamata</taxon>
        <taxon>Bifurcata</taxon>
        <taxon>Unidentata</taxon>
        <taxon>Episquamata</taxon>
        <taxon>Toxicofera</taxon>
        <taxon>Anguimorpha</taxon>
        <taxon>Paleoanguimorpha</taxon>
        <taxon>Varanoidea</taxon>
        <taxon>Varanidae</taxon>
        <taxon>Varanus</taxon>
    </lineage>
</organism>
<dbReference type="PANTHER" id="PTHR34035:SF1">
    <property type="entry name" value="TESTIS-EXPRESSED PROTEIN 47"/>
    <property type="match status" value="1"/>
</dbReference>
<accession>A0A8D2LAV0</accession>
<keyword evidence="3" id="KW-1185">Reference proteome</keyword>
<sequence length="235" mass="26412">WLSTQKFLLHRLFYVATLREDVDPAEVTAYHEQLFQKISKFHLGEPASGILLIYSQCILHILEASSGTLYHILKDLAACECQGPEALFQGIKLLVMSHNIPTRLFPQWCATRVEVPVTLEDVTQTQTTEEVIAECLTLILRLGVYLATLKVSSKGLSECLHTAVPELLIPAETIRCLCKAQECLSPGEFLRMYNNPLQPNMDSGIFICLERNQTQSVSKMKSLLPLLEQAHGDWS</sequence>
<dbReference type="InterPro" id="IPR007024">
    <property type="entry name" value="BLUF_domain"/>
</dbReference>
<name>A0A8D2LAV0_VARKO</name>
<dbReference type="GO" id="GO:0009882">
    <property type="term" value="F:blue light photoreceptor activity"/>
    <property type="evidence" value="ECO:0007669"/>
    <property type="project" value="InterPro"/>
</dbReference>
<dbReference type="GO" id="GO:0071949">
    <property type="term" value="F:FAD binding"/>
    <property type="evidence" value="ECO:0007669"/>
    <property type="project" value="InterPro"/>
</dbReference>
<dbReference type="Pfam" id="PF24787">
    <property type="entry name" value="TEX47"/>
    <property type="match status" value="1"/>
</dbReference>
<dbReference type="AlphaFoldDB" id="A0A8D2LAV0"/>
<protein>
    <submittedName>
        <fullName evidence="2">Testis expressed 47</fullName>
    </submittedName>
</protein>
<dbReference type="OMA" id="RLFMQWY"/>
<proteinExistence type="predicted"/>
<evidence type="ECO:0000313" key="2">
    <source>
        <dbReference type="Ensembl" id="ENSVKKP00000018955.1"/>
    </source>
</evidence>
<dbReference type="Proteomes" id="UP000694545">
    <property type="component" value="Unplaced"/>
</dbReference>
<dbReference type="PANTHER" id="PTHR34035">
    <property type="entry name" value="TESTIS-EXPRESSED PROTEIN 47"/>
    <property type="match status" value="1"/>
</dbReference>